<protein>
    <recommendedName>
        <fullName evidence="5">tRNA (cytidine/uridine-2'-O-)-methyltransferase TrmJ</fullName>
        <ecNumber evidence="5">2.1.1.200</ecNumber>
    </recommendedName>
    <alternativeName>
        <fullName evidence="5">tRNA (cytidine(32)/uridine(32)-2'-O)-methyltransferase</fullName>
    </alternativeName>
    <alternativeName>
        <fullName evidence="5">tRNA Cm32/Um32 methyltransferase</fullName>
    </alternativeName>
</protein>
<dbReference type="Pfam" id="PF00588">
    <property type="entry name" value="SpoU_methylase"/>
    <property type="match status" value="1"/>
</dbReference>
<dbReference type="Gene3D" id="1.10.8.590">
    <property type="match status" value="1"/>
</dbReference>
<dbReference type="PANTHER" id="PTHR42786">
    <property type="entry name" value="TRNA/RRNA METHYLTRANSFERASE"/>
    <property type="match status" value="1"/>
</dbReference>
<dbReference type="GO" id="GO:0160206">
    <property type="term" value="F:tRNA (cytidine(32)/uridine(32)-2'-O)-methyltransferase activity"/>
    <property type="evidence" value="ECO:0007669"/>
    <property type="project" value="UniProtKB-EC"/>
</dbReference>
<name>M1L1T5_9PROT</name>
<sequence>MEDIFSKVNFILVEPTHPGNVGSSARALKNMGFSNLIIVNPKNNKITENIEAIKLASNAQDILIKSKIFTSLEQALENTTFSIALTARNNRNLSLKSYDIREVAKESYLKISELNQKIAFVLGSENNGLNNQQISMCNCICHIPTNIEYQSINLSHAIQIAAWELRYLIINYKKTDYHQTLSYKSIKNEKIATSEDIFNLLKNLEKSLIHINFLNPLNPRRLMLKMKNIFMRSSLQKNEVNILQGICKRIISLKKQHNKN</sequence>
<keyword evidence="8" id="KW-1185">Reference proteome</keyword>
<evidence type="ECO:0000256" key="5">
    <source>
        <dbReference type="RuleBase" id="RU362024"/>
    </source>
</evidence>
<accession>M1L1T5</accession>
<feature type="domain" description="tRNA/rRNA methyltransferase SpoU type" evidence="6">
    <location>
        <begin position="8"/>
        <end position="162"/>
    </location>
</feature>
<dbReference type="InterPro" id="IPR029028">
    <property type="entry name" value="Alpha/beta_knot_MTases"/>
</dbReference>
<dbReference type="InterPro" id="IPR029026">
    <property type="entry name" value="tRNA_m1G_MTases_N"/>
</dbReference>
<comment type="subcellular location">
    <subcellularLocation>
        <location evidence="5">Cytoplasm</location>
    </subcellularLocation>
</comment>
<evidence type="ECO:0000256" key="4">
    <source>
        <dbReference type="ARBA" id="ARBA00022691"/>
    </source>
</evidence>
<dbReference type="InterPro" id="IPR001537">
    <property type="entry name" value="SpoU_MeTrfase"/>
</dbReference>
<evidence type="ECO:0000256" key="2">
    <source>
        <dbReference type="ARBA" id="ARBA00022603"/>
    </source>
</evidence>
<dbReference type="InterPro" id="IPR004384">
    <property type="entry name" value="RNA_MeTrfase_TrmJ/LasT"/>
</dbReference>
<dbReference type="NCBIfam" id="TIGR00050">
    <property type="entry name" value="rRNA_methyl_1"/>
    <property type="match status" value="1"/>
</dbReference>
<dbReference type="CDD" id="cd18093">
    <property type="entry name" value="SpoU-like_TrmJ"/>
    <property type="match status" value="1"/>
</dbReference>
<dbReference type="GO" id="GO:0005829">
    <property type="term" value="C:cytosol"/>
    <property type="evidence" value="ECO:0007669"/>
    <property type="project" value="TreeGrafter"/>
</dbReference>
<comment type="catalytic activity">
    <reaction evidence="5">
        <text>uridine(32) in tRNA + S-adenosyl-L-methionine = 2'-O-methyluridine(32) in tRNA + S-adenosyl-L-homocysteine + H(+)</text>
        <dbReference type="Rhea" id="RHEA:42936"/>
        <dbReference type="Rhea" id="RHEA-COMP:10107"/>
        <dbReference type="Rhea" id="RHEA-COMP:10290"/>
        <dbReference type="ChEBI" id="CHEBI:15378"/>
        <dbReference type="ChEBI" id="CHEBI:57856"/>
        <dbReference type="ChEBI" id="CHEBI:59789"/>
        <dbReference type="ChEBI" id="CHEBI:65315"/>
        <dbReference type="ChEBI" id="CHEBI:74478"/>
        <dbReference type="EC" id="2.1.1.200"/>
    </reaction>
</comment>
<dbReference type="KEGG" id="kde:CDSE_0384"/>
<proteinExistence type="inferred from homology"/>
<evidence type="ECO:0000256" key="1">
    <source>
        <dbReference type="ARBA" id="ARBA00007228"/>
    </source>
</evidence>
<keyword evidence="3 7" id="KW-0808">Transferase</keyword>
<evidence type="ECO:0000313" key="8">
    <source>
        <dbReference type="Proteomes" id="UP000011547"/>
    </source>
</evidence>
<dbReference type="RefSeq" id="WP_015396124.1">
    <property type="nucleotide sequence ID" value="NC_020294.1"/>
</dbReference>
<dbReference type="GO" id="GO:0106339">
    <property type="term" value="F:tRNA (cytidine(32)-2'-O)-methyltransferase activity"/>
    <property type="evidence" value="ECO:0007669"/>
    <property type="project" value="RHEA"/>
</dbReference>
<dbReference type="HOGENOM" id="CLU_056931_0_0_4"/>
<dbReference type="PIRSF" id="PIRSF004808">
    <property type="entry name" value="LasT"/>
    <property type="match status" value="1"/>
</dbReference>
<comment type="function">
    <text evidence="5">Catalyzes the formation of 2'O-methylated cytidine (Cm32) or 2'O-methylated uridine (Um32) at position 32 in tRNA.</text>
</comment>
<dbReference type="EC" id="2.1.1.200" evidence="5"/>
<evidence type="ECO:0000313" key="7">
    <source>
        <dbReference type="EMBL" id="AGF46713.1"/>
    </source>
</evidence>
<evidence type="ECO:0000256" key="3">
    <source>
        <dbReference type="ARBA" id="ARBA00022679"/>
    </source>
</evidence>
<comment type="catalytic activity">
    <reaction evidence="5">
        <text>cytidine(32) in tRNA + S-adenosyl-L-methionine = 2'-O-methylcytidine(32) in tRNA + S-adenosyl-L-homocysteine + H(+)</text>
        <dbReference type="Rhea" id="RHEA:42932"/>
        <dbReference type="Rhea" id="RHEA-COMP:10288"/>
        <dbReference type="Rhea" id="RHEA-COMP:10289"/>
        <dbReference type="ChEBI" id="CHEBI:15378"/>
        <dbReference type="ChEBI" id="CHEBI:57856"/>
        <dbReference type="ChEBI" id="CHEBI:59789"/>
        <dbReference type="ChEBI" id="CHEBI:74495"/>
        <dbReference type="ChEBI" id="CHEBI:82748"/>
        <dbReference type="EC" id="2.1.1.200"/>
    </reaction>
</comment>
<comment type="similarity">
    <text evidence="1">Belongs to the class IV-like SAM-binding methyltransferase superfamily. RNA methyltransferase TrmH family.</text>
</comment>
<dbReference type="AlphaFoldDB" id="M1L1T5"/>
<dbReference type="SUPFAM" id="SSF75217">
    <property type="entry name" value="alpha/beta knot"/>
    <property type="match status" value="1"/>
</dbReference>
<dbReference type="STRING" id="1208919.CDSE_0384"/>
<dbReference type="eggNOG" id="COG0565">
    <property type="taxonomic scope" value="Bacteria"/>
</dbReference>
<dbReference type="PATRIC" id="fig|1208919.3.peg.150"/>
<reference evidence="7 8" key="1">
    <citation type="journal article" date="2013" name="Genome Biol. Evol.">
        <title>Genome evolution and phylogenomic analysis of candidatus kinetoplastibacterium, the betaproteobacterial endosymbionts of strigomonas and angomonas.</title>
        <authorList>
            <person name="Alves J.M."/>
            <person name="Serrano M.G."/>
            <person name="Maia da Silva F."/>
            <person name="Voegtly L.J."/>
            <person name="Matveyev A.V."/>
            <person name="Teixeira M.M."/>
            <person name="Camargo E.P."/>
            <person name="Buck G.A."/>
        </authorList>
    </citation>
    <scope>NUCLEOTIDE SEQUENCE [LARGE SCALE GENOMIC DNA]</scope>
    <source>
        <strain evidence="7 8">TCC079E</strain>
    </source>
</reference>
<organism evidence="7 8">
    <name type="scientific">Candidatus Kinetoplastidibacterium desouzai TCC079E</name>
    <dbReference type="NCBI Taxonomy" id="1208919"/>
    <lineage>
        <taxon>Bacteria</taxon>
        <taxon>Pseudomonadati</taxon>
        <taxon>Pseudomonadota</taxon>
        <taxon>Betaproteobacteria</taxon>
        <taxon>Candidatus Kinetoplastidibacterium</taxon>
    </lineage>
</organism>
<dbReference type="Gene3D" id="3.40.1280.10">
    <property type="match status" value="1"/>
</dbReference>
<keyword evidence="5" id="KW-0963">Cytoplasm</keyword>
<keyword evidence="5" id="KW-0819">tRNA processing</keyword>
<dbReference type="EMBL" id="CP003803">
    <property type="protein sequence ID" value="AGF46713.1"/>
    <property type="molecule type" value="Genomic_DNA"/>
</dbReference>
<dbReference type="GO" id="GO:0002128">
    <property type="term" value="P:tRNA nucleoside ribose methylation"/>
    <property type="evidence" value="ECO:0007669"/>
    <property type="project" value="TreeGrafter"/>
</dbReference>
<dbReference type="Proteomes" id="UP000011547">
    <property type="component" value="Chromosome"/>
</dbReference>
<keyword evidence="4 5" id="KW-0949">S-adenosyl-L-methionine</keyword>
<gene>
    <name evidence="5" type="primary">trmJ</name>
    <name evidence="7" type="ORF">CDSE_0384</name>
</gene>
<evidence type="ECO:0000259" key="6">
    <source>
        <dbReference type="Pfam" id="PF00588"/>
    </source>
</evidence>
<comment type="subunit">
    <text evidence="5">Homodimer.</text>
</comment>
<dbReference type="GO" id="GO:0003723">
    <property type="term" value="F:RNA binding"/>
    <property type="evidence" value="ECO:0007669"/>
    <property type="project" value="InterPro"/>
</dbReference>
<keyword evidence="2 5" id="KW-0489">Methyltransferase</keyword>
<dbReference type="PANTHER" id="PTHR42786:SF2">
    <property type="entry name" value="TRNA (CYTIDINE_URIDINE-2'-O-)-METHYLTRANSFERASE TRMJ"/>
    <property type="match status" value="1"/>
</dbReference>